<dbReference type="EMBL" id="VULZ01000011">
    <property type="protein sequence ID" value="MSS15470.1"/>
    <property type="molecule type" value="Genomic_DNA"/>
</dbReference>
<evidence type="ECO:0000313" key="12">
    <source>
        <dbReference type="EMBL" id="MSS15470.1"/>
    </source>
</evidence>
<evidence type="ECO:0000256" key="3">
    <source>
        <dbReference type="ARBA" id="ARBA00022448"/>
    </source>
</evidence>
<evidence type="ECO:0000259" key="11">
    <source>
        <dbReference type="PROSITE" id="PS50893"/>
    </source>
</evidence>
<keyword evidence="10" id="KW-0472">Membrane</keyword>
<evidence type="ECO:0000256" key="9">
    <source>
        <dbReference type="ARBA" id="ARBA00022967"/>
    </source>
</evidence>
<organism evidence="12 13">
    <name type="scientific">Porcincola intestinalis</name>
    <dbReference type="NCBI Taxonomy" id="2606632"/>
    <lineage>
        <taxon>Bacteria</taxon>
        <taxon>Bacillati</taxon>
        <taxon>Bacillota</taxon>
        <taxon>Clostridia</taxon>
        <taxon>Lachnospirales</taxon>
        <taxon>Lachnospiraceae</taxon>
        <taxon>Porcincola</taxon>
    </lineage>
</organism>
<accession>A0A6L5X5G8</accession>
<dbReference type="InterPro" id="IPR050107">
    <property type="entry name" value="ABC_carbohydrate_import_ATPase"/>
</dbReference>
<evidence type="ECO:0000256" key="1">
    <source>
        <dbReference type="ARBA" id="ARBA00004202"/>
    </source>
</evidence>
<dbReference type="GO" id="GO:0015749">
    <property type="term" value="P:monosaccharide transmembrane transport"/>
    <property type="evidence" value="ECO:0007669"/>
    <property type="project" value="UniProtKB-ARBA"/>
</dbReference>
<dbReference type="InterPro" id="IPR017871">
    <property type="entry name" value="ABC_transporter-like_CS"/>
</dbReference>
<evidence type="ECO:0000256" key="2">
    <source>
        <dbReference type="ARBA" id="ARBA00004533"/>
    </source>
</evidence>
<dbReference type="SMART" id="SM00382">
    <property type="entry name" value="AAA"/>
    <property type="match status" value="2"/>
</dbReference>
<dbReference type="SUPFAM" id="SSF52540">
    <property type="entry name" value="P-loop containing nucleoside triphosphate hydrolases"/>
    <property type="match status" value="2"/>
</dbReference>
<dbReference type="Pfam" id="PF00005">
    <property type="entry name" value="ABC_tran"/>
    <property type="match status" value="2"/>
</dbReference>
<feature type="domain" description="ABC transporter" evidence="11">
    <location>
        <begin position="245"/>
        <end position="483"/>
    </location>
</feature>
<dbReference type="PANTHER" id="PTHR43790:SF9">
    <property type="entry name" value="GALACTOFURANOSE TRANSPORTER ATP-BINDING PROTEIN YTFR"/>
    <property type="match status" value="1"/>
</dbReference>
<dbReference type="InterPro" id="IPR003593">
    <property type="entry name" value="AAA+_ATPase"/>
</dbReference>
<comment type="subcellular location">
    <subcellularLocation>
        <location evidence="2">Cell inner membrane</location>
    </subcellularLocation>
    <subcellularLocation>
        <location evidence="1">Cell membrane</location>
        <topology evidence="1">Peripheral membrane protein</topology>
    </subcellularLocation>
</comment>
<dbReference type="GO" id="GO:0016887">
    <property type="term" value="F:ATP hydrolysis activity"/>
    <property type="evidence" value="ECO:0007669"/>
    <property type="project" value="InterPro"/>
</dbReference>
<reference evidence="12 13" key="1">
    <citation type="submission" date="2019-08" db="EMBL/GenBank/DDBJ databases">
        <title>In-depth cultivation of the pig gut microbiome towards novel bacterial diversity and tailored functional studies.</title>
        <authorList>
            <person name="Wylensek D."/>
            <person name="Hitch T.C.A."/>
            <person name="Clavel T."/>
        </authorList>
    </citation>
    <scope>NUCLEOTIDE SEQUENCE [LARGE SCALE GENOMIC DNA]</scope>
    <source>
        <strain evidence="12 13">Oil+RF-744-WCA-WT-11</strain>
    </source>
</reference>
<keyword evidence="13" id="KW-1185">Reference proteome</keyword>
<dbReference type="GO" id="GO:0005524">
    <property type="term" value="F:ATP binding"/>
    <property type="evidence" value="ECO:0007669"/>
    <property type="project" value="UniProtKB-KW"/>
</dbReference>
<keyword evidence="3" id="KW-0813">Transport</keyword>
<dbReference type="RefSeq" id="WP_154526361.1">
    <property type="nucleotide sequence ID" value="NZ_JAQYJL010000029.1"/>
</dbReference>
<evidence type="ECO:0000256" key="7">
    <source>
        <dbReference type="ARBA" id="ARBA00022741"/>
    </source>
</evidence>
<comment type="caution">
    <text evidence="12">The sequence shown here is derived from an EMBL/GenBank/DDBJ whole genome shotgun (WGS) entry which is preliminary data.</text>
</comment>
<gene>
    <name evidence="12" type="ORF">FYJ35_10550</name>
</gene>
<keyword evidence="9" id="KW-1278">Translocase</keyword>
<dbReference type="InterPro" id="IPR003439">
    <property type="entry name" value="ABC_transporter-like_ATP-bd"/>
</dbReference>
<evidence type="ECO:0000256" key="4">
    <source>
        <dbReference type="ARBA" id="ARBA00022475"/>
    </source>
</evidence>
<keyword evidence="8 12" id="KW-0067">ATP-binding</keyword>
<dbReference type="FunFam" id="3.40.50.300:FF:000127">
    <property type="entry name" value="Ribose import ATP-binding protein RbsA"/>
    <property type="match status" value="1"/>
</dbReference>
<evidence type="ECO:0000256" key="6">
    <source>
        <dbReference type="ARBA" id="ARBA00022737"/>
    </source>
</evidence>
<dbReference type="Gene3D" id="3.40.50.300">
    <property type="entry name" value="P-loop containing nucleotide triphosphate hydrolases"/>
    <property type="match status" value="2"/>
</dbReference>
<keyword evidence="7" id="KW-0547">Nucleotide-binding</keyword>
<sequence length="486" mass="53555">MKHITKTFPGVKALSDVSLEVKAGEVHALLGENGAGKSTLIKVLGGIYHADSGEIYINGEKKEINSVPDAEKSGIAIIHQELVLVPYMTVAENIFLGREIMKGKFVNRKEMEKRAQALLDEYHMHVSASDLLVNLTIAQQQMVEIVKAVSTDSKIIVMDEPTSSISDNEVEQLFGIIRNLTSRGVGIIYISHKMSELQQICDRVTVMRDGTKVGTKEVKTTSNDELIAMMVGRTLTSYYTRDFQTGGDVILRAEHISDGDMAKDVTFEARKGEILGFAGLVGAGRSETMRVIFGLGKHRSGKVYIDGKEVKINSPVDAMKNGIALVPEDRKLDGLYMVQDIAYNTTIEVLETFMHGMNVDQKKEEEITQKYIDMLSIKTPSQEQKVGNLSGGNQQKVMIARWLATNPKILILDEPTRGVDVGAKAEIYAIMNELTKHGLTILMISSELPEIINMSDRVYVFSEGIVTGCLDHSEVSQEAIMKLAAS</sequence>
<feature type="domain" description="ABC transporter" evidence="11">
    <location>
        <begin position="1"/>
        <end position="234"/>
    </location>
</feature>
<keyword evidence="4" id="KW-1003">Cell membrane</keyword>
<evidence type="ECO:0000256" key="10">
    <source>
        <dbReference type="ARBA" id="ARBA00023136"/>
    </source>
</evidence>
<protein>
    <submittedName>
        <fullName evidence="12">Sugar ABC transporter ATP-binding protein</fullName>
    </submittedName>
</protein>
<dbReference type="FunFam" id="3.40.50.300:FF:000126">
    <property type="entry name" value="Galactose/methyl galactoside import ATP-binding protein MglA"/>
    <property type="match status" value="1"/>
</dbReference>
<dbReference type="PROSITE" id="PS50893">
    <property type="entry name" value="ABC_TRANSPORTER_2"/>
    <property type="match status" value="2"/>
</dbReference>
<dbReference type="Proteomes" id="UP000481852">
    <property type="component" value="Unassembled WGS sequence"/>
</dbReference>
<evidence type="ECO:0000256" key="5">
    <source>
        <dbReference type="ARBA" id="ARBA00022597"/>
    </source>
</evidence>
<name>A0A6L5X5G8_9FIRM</name>
<dbReference type="GO" id="GO:0005886">
    <property type="term" value="C:plasma membrane"/>
    <property type="evidence" value="ECO:0007669"/>
    <property type="project" value="UniProtKB-SubCell"/>
</dbReference>
<keyword evidence="6" id="KW-0677">Repeat</keyword>
<dbReference type="InterPro" id="IPR027417">
    <property type="entry name" value="P-loop_NTPase"/>
</dbReference>
<dbReference type="PANTHER" id="PTHR43790">
    <property type="entry name" value="CARBOHYDRATE TRANSPORT ATP-BINDING PROTEIN MG119-RELATED"/>
    <property type="match status" value="1"/>
</dbReference>
<evidence type="ECO:0000313" key="13">
    <source>
        <dbReference type="Proteomes" id="UP000481852"/>
    </source>
</evidence>
<evidence type="ECO:0000256" key="8">
    <source>
        <dbReference type="ARBA" id="ARBA00022840"/>
    </source>
</evidence>
<dbReference type="PROSITE" id="PS00211">
    <property type="entry name" value="ABC_TRANSPORTER_1"/>
    <property type="match status" value="1"/>
</dbReference>
<keyword evidence="5" id="KW-0762">Sugar transport</keyword>
<dbReference type="AlphaFoldDB" id="A0A6L5X5G8"/>
<proteinExistence type="predicted"/>
<dbReference type="CDD" id="cd03216">
    <property type="entry name" value="ABC_Carb_Monos_I"/>
    <property type="match status" value="1"/>
</dbReference>
<dbReference type="CDD" id="cd03215">
    <property type="entry name" value="ABC_Carb_Monos_II"/>
    <property type="match status" value="1"/>
</dbReference>